<dbReference type="Pfam" id="PF03372">
    <property type="entry name" value="Exo_endo_phos"/>
    <property type="match status" value="1"/>
</dbReference>
<feature type="domain" description="Endonuclease/exonuclease/phosphatase" evidence="2">
    <location>
        <begin position="140"/>
        <end position="351"/>
    </location>
</feature>
<protein>
    <submittedName>
        <fullName evidence="3">Protein angel-like protein 2</fullName>
    </submittedName>
</protein>
<reference evidence="3" key="2">
    <citation type="journal article" date="2023" name="Science">
        <title>Genomic signatures of disease resistance in endangered staghorn corals.</title>
        <authorList>
            <person name="Vollmer S.V."/>
            <person name="Selwyn J.D."/>
            <person name="Despard B.A."/>
            <person name="Roesel C.L."/>
        </authorList>
    </citation>
    <scope>NUCLEOTIDE SEQUENCE</scope>
    <source>
        <strain evidence="3">K2</strain>
    </source>
</reference>
<dbReference type="Proteomes" id="UP001249851">
    <property type="component" value="Unassembled WGS sequence"/>
</dbReference>
<dbReference type="InterPro" id="IPR036691">
    <property type="entry name" value="Endo/exonu/phosph_ase_sf"/>
</dbReference>
<proteinExistence type="predicted"/>
<dbReference type="Gene3D" id="3.60.10.10">
    <property type="entry name" value="Endonuclease/exonuclease/phosphatase"/>
    <property type="match status" value="1"/>
</dbReference>
<accession>A0AAD9V904</accession>
<evidence type="ECO:0000313" key="4">
    <source>
        <dbReference type="Proteomes" id="UP001249851"/>
    </source>
</evidence>
<evidence type="ECO:0000259" key="2">
    <source>
        <dbReference type="Pfam" id="PF03372"/>
    </source>
</evidence>
<feature type="region of interest" description="Disordered" evidence="1">
    <location>
        <begin position="1"/>
        <end position="40"/>
    </location>
</feature>
<dbReference type="InterPro" id="IPR050410">
    <property type="entry name" value="CCR4/nocturin_mRNA_transcr"/>
</dbReference>
<dbReference type="InterPro" id="IPR005135">
    <property type="entry name" value="Endo/exonuclease/phosphatase"/>
</dbReference>
<feature type="compositionally biased region" description="Basic and acidic residues" evidence="1">
    <location>
        <begin position="14"/>
        <end position="23"/>
    </location>
</feature>
<dbReference type="AlphaFoldDB" id="A0AAD9V904"/>
<comment type="caution">
    <text evidence="3">The sequence shown here is derived from an EMBL/GenBank/DDBJ whole genome shotgun (WGS) entry which is preliminary data.</text>
</comment>
<evidence type="ECO:0000313" key="3">
    <source>
        <dbReference type="EMBL" id="KAK2565382.1"/>
    </source>
</evidence>
<name>A0AAD9V904_ACRCE</name>
<gene>
    <name evidence="3" type="ORF">P5673_011357</name>
</gene>
<organism evidence="3 4">
    <name type="scientific">Acropora cervicornis</name>
    <name type="common">Staghorn coral</name>
    <dbReference type="NCBI Taxonomy" id="6130"/>
    <lineage>
        <taxon>Eukaryota</taxon>
        <taxon>Metazoa</taxon>
        <taxon>Cnidaria</taxon>
        <taxon>Anthozoa</taxon>
        <taxon>Hexacorallia</taxon>
        <taxon>Scleractinia</taxon>
        <taxon>Astrocoeniina</taxon>
        <taxon>Acroporidae</taxon>
        <taxon>Acropora</taxon>
    </lineage>
</organism>
<dbReference type="PANTHER" id="PTHR12121:SF34">
    <property type="entry name" value="PROTEIN ANGEL"/>
    <property type="match status" value="1"/>
</dbReference>
<sequence length="612" mass="69941">MSKAVESDFSPVAQERKFFENDKSPVGGSKELEVAQNSDTQDIVQDQRGAELMSTRPSFKLTLPNSKRVKCNRNMPTNQGQGQDSCPVGCQPKIEDLEINPSLKEPFFNRPSDVGRRWHSLPRKCYHTLRSQNFRFTVISYNVLADGLLHAHSELYSGVEQWMKDWEYRRRNLLQEILHYKADVICLQEVEKCHFEAWFEPRLKDKGYTGIYMKRTRDKTDGCATFFKHSRFTLVKSKLVSFLKPDVRLMDRDNVAIVVLLKPKCRTGKPPPQKSNNLICVSNTHVLFNKKRGDIKLAQLTCLFAEINEMARITSPDCGDCKHHPIICCGDFNSTPFSPIIYNFVARGVLNYKRMFRENLSGQCYYQACKPIISNMIPWELGIDALCRKRDDSLFDMSEDFGSASFNEQQQKLQPSSSEENSVRLSDPHTQQRVSVCQSSECSDVENDVANKYQTSSRSVQCHPQQSNEDQASQCFASSSKEYSFAGEQLNSENKCLDWEEVSDKAERNRHDSCTSQEHDFNFYSVYRHHLQNGCPTVTTFHDSGSTTVDYMFASRGIRKSCYKCESPYGCLELEGNLNLLSEGDIRQLGGLPNKFISSDHLSLVASFLLHL</sequence>
<dbReference type="SUPFAM" id="SSF56219">
    <property type="entry name" value="DNase I-like"/>
    <property type="match status" value="1"/>
</dbReference>
<dbReference type="EMBL" id="JARQWQ010000020">
    <property type="protein sequence ID" value="KAK2565382.1"/>
    <property type="molecule type" value="Genomic_DNA"/>
</dbReference>
<evidence type="ECO:0000256" key="1">
    <source>
        <dbReference type="SAM" id="MobiDB-lite"/>
    </source>
</evidence>
<dbReference type="GO" id="GO:0000175">
    <property type="term" value="F:3'-5'-RNA exonuclease activity"/>
    <property type="evidence" value="ECO:0007669"/>
    <property type="project" value="TreeGrafter"/>
</dbReference>
<feature type="region of interest" description="Disordered" evidence="1">
    <location>
        <begin position="406"/>
        <end position="432"/>
    </location>
</feature>
<keyword evidence="4" id="KW-1185">Reference proteome</keyword>
<dbReference type="PANTHER" id="PTHR12121">
    <property type="entry name" value="CARBON CATABOLITE REPRESSOR PROTEIN 4"/>
    <property type="match status" value="1"/>
</dbReference>
<reference evidence="3" key="1">
    <citation type="journal article" date="2023" name="G3 (Bethesda)">
        <title>Whole genome assembly and annotation of the endangered Caribbean coral Acropora cervicornis.</title>
        <authorList>
            <person name="Selwyn J.D."/>
            <person name="Vollmer S.V."/>
        </authorList>
    </citation>
    <scope>NUCLEOTIDE SEQUENCE</scope>
    <source>
        <strain evidence="3">K2</strain>
    </source>
</reference>